<evidence type="ECO:0000256" key="4">
    <source>
        <dbReference type="ARBA" id="ARBA00023235"/>
    </source>
</evidence>
<gene>
    <name evidence="9" type="ORF">I5M32_06250</name>
</gene>
<keyword evidence="4 5" id="KW-0413">Isomerase</keyword>
<evidence type="ECO:0000256" key="2">
    <source>
        <dbReference type="ARBA" id="ARBA00006577"/>
    </source>
</evidence>
<feature type="signal peptide" evidence="7">
    <location>
        <begin position="1"/>
        <end position="20"/>
    </location>
</feature>
<evidence type="ECO:0000313" key="9">
    <source>
        <dbReference type="EMBL" id="MBK0382559.1"/>
    </source>
</evidence>
<keyword evidence="10" id="KW-1185">Reference proteome</keyword>
<comment type="caution">
    <text evidence="9">The sequence shown here is derived from an EMBL/GenBank/DDBJ whole genome shotgun (WGS) entry which is preliminary data.</text>
</comment>
<comment type="similarity">
    <text evidence="2 6">Belongs to the FKBP-type PPIase family.</text>
</comment>
<dbReference type="GO" id="GO:0016853">
    <property type="term" value="F:isomerase activity"/>
    <property type="evidence" value="ECO:0007669"/>
    <property type="project" value="UniProtKB-KW"/>
</dbReference>
<dbReference type="SUPFAM" id="SSF54534">
    <property type="entry name" value="FKBP-like"/>
    <property type="match status" value="1"/>
</dbReference>
<dbReference type="InterPro" id="IPR000774">
    <property type="entry name" value="PPIase_FKBP_N"/>
</dbReference>
<evidence type="ECO:0000256" key="6">
    <source>
        <dbReference type="RuleBase" id="RU003915"/>
    </source>
</evidence>
<keyword evidence="7" id="KW-0732">Signal</keyword>
<dbReference type="Proteomes" id="UP000660024">
    <property type="component" value="Unassembled WGS sequence"/>
</dbReference>
<comment type="catalytic activity">
    <reaction evidence="1 5 6">
        <text>[protein]-peptidylproline (omega=180) = [protein]-peptidylproline (omega=0)</text>
        <dbReference type="Rhea" id="RHEA:16237"/>
        <dbReference type="Rhea" id="RHEA-COMP:10747"/>
        <dbReference type="Rhea" id="RHEA-COMP:10748"/>
        <dbReference type="ChEBI" id="CHEBI:83833"/>
        <dbReference type="ChEBI" id="CHEBI:83834"/>
        <dbReference type="EC" id="5.2.1.8"/>
    </reaction>
</comment>
<feature type="domain" description="PPIase FKBP-type" evidence="8">
    <location>
        <begin position="151"/>
        <end position="237"/>
    </location>
</feature>
<dbReference type="InterPro" id="IPR001179">
    <property type="entry name" value="PPIase_FKBP_dom"/>
</dbReference>
<proteinExistence type="inferred from homology"/>
<dbReference type="EMBL" id="JAEHFY010000007">
    <property type="protein sequence ID" value="MBK0382559.1"/>
    <property type="molecule type" value="Genomic_DNA"/>
</dbReference>
<reference evidence="9 10" key="1">
    <citation type="submission" date="2020-12" db="EMBL/GenBank/DDBJ databases">
        <title>Bacterial novel species Pedobacter sp. SD-b isolated from soil.</title>
        <authorList>
            <person name="Jung H.-Y."/>
        </authorList>
    </citation>
    <scope>NUCLEOTIDE SEQUENCE [LARGE SCALE GENOMIC DNA]</scope>
    <source>
        <strain evidence="9 10">SD-b</strain>
    </source>
</reference>
<accession>A0ABS1BI72</accession>
<dbReference type="PANTHER" id="PTHR43811:SF19">
    <property type="entry name" value="39 KDA FK506-BINDING NUCLEAR PROTEIN"/>
    <property type="match status" value="1"/>
</dbReference>
<dbReference type="PANTHER" id="PTHR43811">
    <property type="entry name" value="FKBP-TYPE PEPTIDYL-PROLYL CIS-TRANS ISOMERASE FKPA"/>
    <property type="match status" value="1"/>
</dbReference>
<dbReference type="Pfam" id="PF00254">
    <property type="entry name" value="FKBP_C"/>
    <property type="match status" value="1"/>
</dbReference>
<dbReference type="Gene3D" id="3.10.50.40">
    <property type="match status" value="1"/>
</dbReference>
<name>A0ABS1BI72_9SPHI</name>
<evidence type="ECO:0000259" key="8">
    <source>
        <dbReference type="PROSITE" id="PS50059"/>
    </source>
</evidence>
<evidence type="ECO:0000256" key="7">
    <source>
        <dbReference type="SAM" id="SignalP"/>
    </source>
</evidence>
<dbReference type="InterPro" id="IPR046357">
    <property type="entry name" value="PPIase_dom_sf"/>
</dbReference>
<dbReference type="InterPro" id="IPR036944">
    <property type="entry name" value="PPIase_FKBP_N_sf"/>
</dbReference>
<evidence type="ECO:0000256" key="1">
    <source>
        <dbReference type="ARBA" id="ARBA00000971"/>
    </source>
</evidence>
<dbReference type="Pfam" id="PF01346">
    <property type="entry name" value="FKBP_N"/>
    <property type="match status" value="1"/>
</dbReference>
<evidence type="ECO:0000256" key="5">
    <source>
        <dbReference type="PROSITE-ProRule" id="PRU00277"/>
    </source>
</evidence>
<evidence type="ECO:0000256" key="3">
    <source>
        <dbReference type="ARBA" id="ARBA00023110"/>
    </source>
</evidence>
<sequence>MVSKVILTVGLAACTFFASAQTKKEKQKKKNNTEAAATMPMSALDSASYSFGLKIASGLKSDGVKSLNYALISEAMDDVFSDKTLKMTDEQAGTVINNFLKQISESKYAAVKDSGAAFLEANKKNPKVVTLPSGLQYEVITMGTGPKPKATDEVTVNYKGSLINGKQFDSSYDRNEPLTLPLDNVIPGWTEGVQLMPVGSKFRFYIPYQLGYGERGAGQDIPPYSTLIFEIELMKIGK</sequence>
<dbReference type="Gene3D" id="1.10.287.460">
    <property type="entry name" value="Peptidyl-prolyl cis-trans isomerase, FKBP-type, N-terminal domain"/>
    <property type="match status" value="1"/>
</dbReference>
<evidence type="ECO:0000313" key="10">
    <source>
        <dbReference type="Proteomes" id="UP000660024"/>
    </source>
</evidence>
<dbReference type="PROSITE" id="PS50059">
    <property type="entry name" value="FKBP_PPIASE"/>
    <property type="match status" value="1"/>
</dbReference>
<keyword evidence="3 5" id="KW-0697">Rotamase</keyword>
<dbReference type="EC" id="5.2.1.8" evidence="6"/>
<dbReference type="RefSeq" id="WP_200585340.1">
    <property type="nucleotide sequence ID" value="NZ_JAEHFY010000007.1"/>
</dbReference>
<feature type="chain" id="PRO_5045406448" description="Peptidyl-prolyl cis-trans isomerase" evidence="7">
    <location>
        <begin position="21"/>
        <end position="238"/>
    </location>
</feature>
<organism evidence="9 10">
    <name type="scientific">Pedobacter segetis</name>
    <dbReference type="NCBI Taxonomy" id="2793069"/>
    <lineage>
        <taxon>Bacteria</taxon>
        <taxon>Pseudomonadati</taxon>
        <taxon>Bacteroidota</taxon>
        <taxon>Sphingobacteriia</taxon>
        <taxon>Sphingobacteriales</taxon>
        <taxon>Sphingobacteriaceae</taxon>
        <taxon>Pedobacter</taxon>
    </lineage>
</organism>
<protein>
    <recommendedName>
        <fullName evidence="6">Peptidyl-prolyl cis-trans isomerase</fullName>
        <ecNumber evidence="6">5.2.1.8</ecNumber>
    </recommendedName>
</protein>